<proteinExistence type="predicted"/>
<dbReference type="STRING" id="410332.SAMN04488550_1171"/>
<evidence type="ECO:0000313" key="3">
    <source>
        <dbReference type="Proteomes" id="UP000035009"/>
    </source>
</evidence>
<sequence>MASTPNTEALVAGVKQYIADMDDDQFDSLVAETREPADPEKKPTGSVEGGRERFKQGRGL</sequence>
<feature type="region of interest" description="Disordered" evidence="1">
    <location>
        <begin position="31"/>
        <end position="60"/>
    </location>
</feature>
<comment type="caution">
    <text evidence="2">The sequence shown here is derived from an EMBL/GenBank/DDBJ whole genome shotgun (WGS) entry which is preliminary data.</text>
</comment>
<dbReference type="AlphaFoldDB" id="M3VC01"/>
<gene>
    <name evidence="2" type="ORF">GM1_029_00560</name>
</gene>
<dbReference type="EMBL" id="BAOP01000029">
    <property type="protein sequence ID" value="GAC81153.1"/>
    <property type="molecule type" value="Genomic_DNA"/>
</dbReference>
<reference evidence="2 3" key="1">
    <citation type="submission" date="2013-02" db="EMBL/GenBank/DDBJ databases">
        <title>Whole genome shotgun sequence of Gordonia malaquae NBRC 108250.</title>
        <authorList>
            <person name="Yoshida I."/>
            <person name="Hosoyama A."/>
            <person name="Tsuchikane K."/>
            <person name="Ando Y."/>
            <person name="Baba S."/>
            <person name="Ohji S."/>
            <person name="Hamada M."/>
            <person name="Tamura T."/>
            <person name="Yamazoe A."/>
            <person name="Yamazaki S."/>
            <person name="Fujita N."/>
        </authorList>
    </citation>
    <scope>NUCLEOTIDE SEQUENCE [LARGE SCALE GENOMIC DNA]</scope>
    <source>
        <strain evidence="2 3">NBRC 108250</strain>
    </source>
</reference>
<accession>M3VC01</accession>
<dbReference type="RefSeq" id="WP_008380696.1">
    <property type="nucleotide sequence ID" value="NZ_BAOP01000029.1"/>
</dbReference>
<dbReference type="Proteomes" id="UP000035009">
    <property type="component" value="Unassembled WGS sequence"/>
</dbReference>
<keyword evidence="3" id="KW-1185">Reference proteome</keyword>
<feature type="compositionally biased region" description="Basic and acidic residues" evidence="1">
    <location>
        <begin position="32"/>
        <end position="60"/>
    </location>
</feature>
<evidence type="ECO:0000256" key="1">
    <source>
        <dbReference type="SAM" id="MobiDB-lite"/>
    </source>
</evidence>
<name>M3VC01_GORML</name>
<organism evidence="2 3">
    <name type="scientific">Gordonia malaquae NBRC 108250</name>
    <dbReference type="NCBI Taxonomy" id="1223542"/>
    <lineage>
        <taxon>Bacteria</taxon>
        <taxon>Bacillati</taxon>
        <taxon>Actinomycetota</taxon>
        <taxon>Actinomycetes</taxon>
        <taxon>Mycobacteriales</taxon>
        <taxon>Gordoniaceae</taxon>
        <taxon>Gordonia</taxon>
    </lineage>
</organism>
<protein>
    <submittedName>
        <fullName evidence="2">Uncharacterized protein</fullName>
    </submittedName>
</protein>
<evidence type="ECO:0000313" key="2">
    <source>
        <dbReference type="EMBL" id="GAC81153.1"/>
    </source>
</evidence>